<sequence length="382" mass="39831">MRATRTARIAARVSTIELLFDLVFVFTMTRVAEIIVHHPDPTGIAQAALVLALVWWMYDAFAWLTNQATPDTTGFRIALIAAMAAFLVMSLAIPDAFGETGVLFGVTYIVVAVIHAALFIVLGGAAAARRMFVVGTSNVLVGVLLVIAGFVEGPLDWVLFGLPLLAFLGSALLSARGGFDPGASHMVERHGLLMIIAFGESIVSVGVGATGHAIEAPLLVGTVLAVALVAALWWCYFDGDDSRAEARMASVAPERRTGLALVAFYVEHLVMIFGLLMLAAGLHGLFAAPFSALEAPQAWLIGCGVALYLAGDAAYRGTLDLGPVSTRLLAAALAVATAWIGSTASGALQLACLLAIVAGVLVFENARRPRGAAHPTAPTEAS</sequence>
<keyword evidence="1" id="KW-1133">Transmembrane helix</keyword>
<dbReference type="Proteomes" id="UP000320235">
    <property type="component" value="Unassembled WGS sequence"/>
</dbReference>
<dbReference type="PANTHER" id="PTHR36840">
    <property type="entry name" value="BLL5714 PROTEIN"/>
    <property type="match status" value="1"/>
</dbReference>
<protein>
    <submittedName>
        <fullName evidence="2">Low temperature requirement protein LtrA</fullName>
    </submittedName>
</protein>
<feature type="transmembrane region" description="Helical" evidence="1">
    <location>
        <begin position="44"/>
        <end position="65"/>
    </location>
</feature>
<comment type="caution">
    <text evidence="2">The sequence shown here is derived from an EMBL/GenBank/DDBJ whole genome shotgun (WGS) entry which is preliminary data.</text>
</comment>
<name>A0A543F1S5_9MICO</name>
<evidence type="ECO:0000313" key="3">
    <source>
        <dbReference type="Proteomes" id="UP000320235"/>
    </source>
</evidence>
<keyword evidence="1" id="KW-0812">Transmembrane</keyword>
<dbReference type="EMBL" id="VFPE01000002">
    <property type="protein sequence ID" value="TQM27759.1"/>
    <property type="molecule type" value="Genomic_DNA"/>
</dbReference>
<accession>A0A543F1S5</accession>
<proteinExistence type="predicted"/>
<feature type="transmembrane region" description="Helical" evidence="1">
    <location>
        <begin position="77"/>
        <end position="97"/>
    </location>
</feature>
<feature type="transmembrane region" description="Helical" evidence="1">
    <location>
        <begin position="191"/>
        <end position="210"/>
    </location>
</feature>
<feature type="transmembrane region" description="Helical" evidence="1">
    <location>
        <begin position="216"/>
        <end position="237"/>
    </location>
</feature>
<feature type="transmembrane region" description="Helical" evidence="1">
    <location>
        <begin position="9"/>
        <end position="32"/>
    </location>
</feature>
<keyword evidence="1" id="KW-0472">Membrane</keyword>
<dbReference type="AlphaFoldDB" id="A0A543F1S5"/>
<feature type="transmembrane region" description="Helical" evidence="1">
    <location>
        <begin position="258"/>
        <end position="280"/>
    </location>
</feature>
<gene>
    <name evidence="2" type="ORF">FB391_1787</name>
</gene>
<feature type="transmembrane region" description="Helical" evidence="1">
    <location>
        <begin position="346"/>
        <end position="363"/>
    </location>
</feature>
<dbReference type="InterPro" id="IPR010640">
    <property type="entry name" value="Low_temperature_requirement_A"/>
</dbReference>
<feature type="transmembrane region" description="Helical" evidence="1">
    <location>
        <begin position="286"/>
        <end position="309"/>
    </location>
</feature>
<organism evidence="2 3">
    <name type="scientific">Microbacterium kyungheense</name>
    <dbReference type="NCBI Taxonomy" id="1263636"/>
    <lineage>
        <taxon>Bacteria</taxon>
        <taxon>Bacillati</taxon>
        <taxon>Actinomycetota</taxon>
        <taxon>Actinomycetes</taxon>
        <taxon>Micrococcales</taxon>
        <taxon>Microbacteriaceae</taxon>
        <taxon>Microbacterium</taxon>
    </lineage>
</organism>
<dbReference type="PANTHER" id="PTHR36840:SF1">
    <property type="entry name" value="BLL5714 PROTEIN"/>
    <property type="match status" value="1"/>
</dbReference>
<keyword evidence="3" id="KW-1185">Reference proteome</keyword>
<dbReference type="Pfam" id="PF06772">
    <property type="entry name" value="LtrA"/>
    <property type="match status" value="1"/>
</dbReference>
<feature type="transmembrane region" description="Helical" evidence="1">
    <location>
        <begin position="321"/>
        <end position="340"/>
    </location>
</feature>
<feature type="transmembrane region" description="Helical" evidence="1">
    <location>
        <begin position="157"/>
        <end position="179"/>
    </location>
</feature>
<reference evidence="2 3" key="1">
    <citation type="submission" date="2019-06" db="EMBL/GenBank/DDBJ databases">
        <title>Sequencing the genomes of 1000 actinobacteria strains.</title>
        <authorList>
            <person name="Klenk H.-P."/>
        </authorList>
    </citation>
    <scope>NUCLEOTIDE SEQUENCE [LARGE SCALE GENOMIC DNA]</scope>
    <source>
        <strain evidence="2 3">DSM 105492</strain>
    </source>
</reference>
<evidence type="ECO:0000256" key="1">
    <source>
        <dbReference type="SAM" id="Phobius"/>
    </source>
</evidence>
<feature type="transmembrane region" description="Helical" evidence="1">
    <location>
        <begin position="103"/>
        <end position="125"/>
    </location>
</feature>
<feature type="transmembrane region" description="Helical" evidence="1">
    <location>
        <begin position="132"/>
        <end position="151"/>
    </location>
</feature>
<evidence type="ECO:0000313" key="2">
    <source>
        <dbReference type="EMBL" id="TQM27759.1"/>
    </source>
</evidence>